<organism evidence="1">
    <name type="scientific">Schistocephalus solidus</name>
    <name type="common">Tapeworm</name>
    <dbReference type="NCBI Taxonomy" id="70667"/>
    <lineage>
        <taxon>Eukaryota</taxon>
        <taxon>Metazoa</taxon>
        <taxon>Spiralia</taxon>
        <taxon>Lophotrochozoa</taxon>
        <taxon>Platyhelminthes</taxon>
        <taxon>Cestoda</taxon>
        <taxon>Eucestoda</taxon>
        <taxon>Diphyllobothriidea</taxon>
        <taxon>Diphyllobothriidae</taxon>
        <taxon>Schistocephalus</taxon>
    </lineage>
</organism>
<evidence type="ECO:0000313" key="1">
    <source>
        <dbReference type="EMBL" id="JAP50340.1"/>
    </source>
</evidence>
<accession>A0A0X3PG98</accession>
<sequence length="100" mass="11592">MGLLKAVQYPLKLHCTYPFDNTLHKIYPIAYIDCKIIQASYGDIESACFIKRKAYRMETENPKHKLNGQSDSELFVIRTCLDIPFLSIFKLGRGDFRSNE</sequence>
<gene>
    <name evidence="1" type="ORF">TR161710</name>
</gene>
<dbReference type="EMBL" id="GEEE01012885">
    <property type="protein sequence ID" value="JAP50340.1"/>
    <property type="molecule type" value="Transcribed_RNA"/>
</dbReference>
<dbReference type="AlphaFoldDB" id="A0A0X3PG98"/>
<name>A0A0X3PG98_SCHSO</name>
<reference evidence="1" key="1">
    <citation type="submission" date="2016-01" db="EMBL/GenBank/DDBJ databases">
        <title>Reference transcriptome for the parasite Schistocephalus solidus: insights into the molecular evolution of parasitism.</title>
        <authorList>
            <person name="Hebert F.O."/>
            <person name="Grambauer S."/>
            <person name="Barber I."/>
            <person name="Landry C.R."/>
            <person name="Aubin-Horth N."/>
        </authorList>
    </citation>
    <scope>NUCLEOTIDE SEQUENCE</scope>
</reference>
<protein>
    <submittedName>
        <fullName evidence="1">Uncharacterized protein</fullName>
    </submittedName>
</protein>
<proteinExistence type="predicted"/>